<sequence>MRIAMRKPLSLIALLSVSTAAIALPVHAQEQAEETMLDEVGVDPNGEGPGVADEVDVTEEWDVNAPPGVTVRQVPINTSEGTWMDVDVSPDGRTIAFSMLGDIYTMPISGGTPKRIAEGLAWEVQPRFSPDGRRIAFTSDRGGGDNIWLMNADGSDMRQLTDEDFRLMHQPTWSPDGQFIAAKKHFTTGRSLGTGEVWLYHVSGGSGVRLVERPNEQHQKELGEPIYAPDGSAIYYTRNVTPGGTFIYAQDSNTDLFNIERYDIETGEVTTAVSGLGGAVRPQPSPDGSMLAFVRREDMQSGLYIRDIESGETRRIYDDLDRDVMETWAVTGVYPNMGWTPDSRSIIFWAGGNINRVNADGSGHSVIPFTVNDTRGVLPAPHPRIPVAADTVDVSLARFAEVSPDGRTVVFESLGRLYTMPASGGTPRRLTSDSEAAREAYPTWSRDGETLAYVRWTDADLGEIRVMDANGRNERAVTRQPGHYTDPAFSPDGRTIVFRRNSGGYLTAPEYSDNPGIYRIAASGGDAVLVSRSGSNPHFGASNDRIFMTGSDNGNQALISVDLNGEASRTHASGELATGFYVSPTGRHFAFTENYDAYAMPLMPGGQTVTVSGSARALPVVEVSDSGADYVHWGNGGDTLNWSLGSTLYTARLDDLFASAPAGEDDDEADRFSPPATGVAIRRTVTADRYDGTLAITGARIVTMAAEDGGVIEGGTILVRGDIIAAIGPASEVNIPAGTPTIDATGRTIIPGLVDAHAHGPVAVGDLVPQQNWHLTQVLALGTTTIHDPSSDTPFFVADDLQRTGDLLAPRMFSTGRIIYGARNPYAYAQIDNLEDALDHVRRLRAEGAPSVKNYNQPRRDQRQMVVEAARRENMMVVAEGGSLFGMDMNLVADGNSTLEHNLPVEYMYEDVLQFFEQANTNYTPTIGVGYGGLAGDPYWRQETDVFAQPLLQAHTPPAILRSANSRRTTAPENNFVDDDIARESRRLAQRGVEVAAGGHGQQSGIDMHWEIWSFARGGMSPVEALATGTISAARSLGMDSEIGSLEVGKLADLVILTGNPLDNIRNTETVETIVLGGRAYDATTMNEIVTGDAQRLPYWWED</sequence>
<dbReference type="InterPro" id="IPR032466">
    <property type="entry name" value="Metal_Hydrolase"/>
</dbReference>
<reference evidence="2 3" key="1">
    <citation type="submission" date="2015-04" db="EMBL/GenBank/DDBJ databases">
        <title>The draft genome sequence of Erythrobacr gangjinensis K7-2.</title>
        <authorList>
            <person name="Zhuang L."/>
            <person name="Liu Y."/>
            <person name="Shao Z."/>
        </authorList>
    </citation>
    <scope>NUCLEOTIDE SEQUENCE [LARGE SCALE GENOMIC DNA]</scope>
    <source>
        <strain evidence="2 3">K7-2</strain>
    </source>
</reference>
<dbReference type="Gene3D" id="2.120.10.30">
    <property type="entry name" value="TolB, C-terminal domain"/>
    <property type="match status" value="3"/>
</dbReference>
<dbReference type="InterPro" id="IPR006680">
    <property type="entry name" value="Amidohydro-rel"/>
</dbReference>
<dbReference type="PANTHER" id="PTHR36842">
    <property type="entry name" value="PROTEIN TOLB HOMOLOG"/>
    <property type="match status" value="1"/>
</dbReference>
<dbReference type="InterPro" id="IPR011042">
    <property type="entry name" value="6-blade_b-propeller_TolB-like"/>
</dbReference>
<accession>A0A0G9MK63</accession>
<dbReference type="Pfam" id="PF07676">
    <property type="entry name" value="PD40"/>
    <property type="match status" value="4"/>
</dbReference>
<dbReference type="InterPro" id="IPR011059">
    <property type="entry name" value="Metal-dep_hydrolase_composite"/>
</dbReference>
<keyword evidence="3" id="KW-1185">Reference proteome</keyword>
<dbReference type="Gene3D" id="2.30.40.10">
    <property type="entry name" value="Urease, subunit C, domain 1"/>
    <property type="match status" value="1"/>
</dbReference>
<name>A0A0G9MK63_9SPHN</name>
<proteinExistence type="inferred from homology"/>
<dbReference type="KEGG" id="egn:BMF35_b0074"/>
<dbReference type="PANTHER" id="PTHR36842:SF1">
    <property type="entry name" value="PROTEIN TOLB"/>
    <property type="match status" value="1"/>
</dbReference>
<dbReference type="PATRIC" id="fig|502682.8.peg.2577"/>
<dbReference type="Pfam" id="PF26549">
    <property type="entry name" value="Tricorn_N"/>
    <property type="match status" value="1"/>
</dbReference>
<dbReference type="AlphaFoldDB" id="A0A0G9MK63"/>
<keyword evidence="2" id="KW-0378">Hydrolase</keyword>
<organism evidence="2 3">
    <name type="scientific">Aurantiacibacter gangjinensis</name>
    <dbReference type="NCBI Taxonomy" id="502682"/>
    <lineage>
        <taxon>Bacteria</taxon>
        <taxon>Pseudomonadati</taxon>
        <taxon>Pseudomonadota</taxon>
        <taxon>Alphaproteobacteria</taxon>
        <taxon>Sphingomonadales</taxon>
        <taxon>Erythrobacteraceae</taxon>
        <taxon>Aurantiacibacter</taxon>
    </lineage>
</organism>
<dbReference type="Gene3D" id="3.20.20.140">
    <property type="entry name" value="Metal-dependent hydrolases"/>
    <property type="match status" value="1"/>
</dbReference>
<comment type="caution">
    <text evidence="2">The sequence shown here is derived from an EMBL/GenBank/DDBJ whole genome shotgun (WGS) entry which is preliminary data.</text>
</comment>
<evidence type="ECO:0000256" key="1">
    <source>
        <dbReference type="ARBA" id="ARBA00009820"/>
    </source>
</evidence>
<evidence type="ECO:0000313" key="2">
    <source>
        <dbReference type="EMBL" id="KLE31085.1"/>
    </source>
</evidence>
<dbReference type="SUPFAM" id="SSF82171">
    <property type="entry name" value="DPP6 N-terminal domain-like"/>
    <property type="match status" value="2"/>
</dbReference>
<dbReference type="EMBL" id="LBHC01000003">
    <property type="protein sequence ID" value="KLE31085.1"/>
    <property type="molecule type" value="Genomic_DNA"/>
</dbReference>
<dbReference type="STRING" id="502682.BMF35_b0074"/>
<protein>
    <submittedName>
        <fullName evidence="2">Amidohydrolase</fullName>
    </submittedName>
</protein>
<comment type="similarity">
    <text evidence="1">Belongs to the TolB family.</text>
</comment>
<evidence type="ECO:0000313" key="3">
    <source>
        <dbReference type="Proteomes" id="UP000053070"/>
    </source>
</evidence>
<dbReference type="Pfam" id="PF01979">
    <property type="entry name" value="Amidohydro_1"/>
    <property type="match status" value="1"/>
</dbReference>
<dbReference type="InterPro" id="IPR011659">
    <property type="entry name" value="WD40"/>
</dbReference>
<dbReference type="SUPFAM" id="SSF51556">
    <property type="entry name" value="Metallo-dependent hydrolases"/>
    <property type="match status" value="1"/>
</dbReference>
<dbReference type="GO" id="GO:0016810">
    <property type="term" value="F:hydrolase activity, acting on carbon-nitrogen (but not peptide) bonds"/>
    <property type="evidence" value="ECO:0007669"/>
    <property type="project" value="InterPro"/>
</dbReference>
<gene>
    <name evidence="2" type="ORF">AAW01_12640</name>
</gene>
<dbReference type="Proteomes" id="UP000053070">
    <property type="component" value="Unassembled WGS sequence"/>
</dbReference>
<dbReference type="SUPFAM" id="SSF51338">
    <property type="entry name" value="Composite domain of metallo-dependent hydrolases"/>
    <property type="match status" value="1"/>
</dbReference>